<evidence type="ECO:0000313" key="2">
    <source>
        <dbReference type="EMBL" id="KCZ81455.1"/>
    </source>
</evidence>
<keyword evidence="3" id="KW-1185">Reference proteome</keyword>
<dbReference type="PANTHER" id="PTHR47163:SF2">
    <property type="entry name" value="SI:DKEY-17M8.2"/>
    <property type="match status" value="1"/>
</dbReference>
<dbReference type="PANTHER" id="PTHR47163">
    <property type="entry name" value="DDE_TNP_IS1595 DOMAIN-CONTAINING PROTEIN"/>
    <property type="match status" value="1"/>
</dbReference>
<evidence type="ECO:0000313" key="3">
    <source>
        <dbReference type="Proteomes" id="UP000030655"/>
    </source>
</evidence>
<dbReference type="HOGENOM" id="CLU_044348_8_0_1"/>
<evidence type="ECO:0000259" key="1">
    <source>
        <dbReference type="Pfam" id="PF12762"/>
    </source>
</evidence>
<protein>
    <recommendedName>
        <fullName evidence="1">ISXO2-like transposase domain-containing protein</fullName>
    </recommendedName>
</protein>
<dbReference type="EMBL" id="KK365142">
    <property type="protein sequence ID" value="KCZ81455.1"/>
    <property type="molecule type" value="Genomic_DNA"/>
</dbReference>
<dbReference type="OrthoDB" id="10052789at2759"/>
<dbReference type="AlphaFoldDB" id="A0A059F2N7"/>
<sequence>MLNYKCKSHRGRSPSNKTDPICIIEFTDKITRCYATTISNKSINTILPIIESVVLNGSTIYTDEHKSYQRLSLLCYQHGTVCHKYEFLNRETGANTQAVESFNEYLKY</sequence>
<gene>
    <name evidence="2" type="ORF">H312_01127</name>
</gene>
<reference evidence="2 3" key="2">
    <citation type="submission" date="2014-03" db="EMBL/GenBank/DDBJ databases">
        <title>The Genome Sequence of Anncaliia algerae insect isolate PRA339.</title>
        <authorList>
            <consortium name="The Broad Institute Genome Sequencing Platform"/>
            <consortium name="The Broad Institute Genome Sequencing Center for Infectious Disease"/>
            <person name="Cuomo C."/>
            <person name="Becnel J."/>
            <person name="Sanscrainte N."/>
            <person name="Walker B."/>
            <person name="Young S.K."/>
            <person name="Zeng Q."/>
            <person name="Gargeya S."/>
            <person name="Fitzgerald M."/>
            <person name="Haas B."/>
            <person name="Abouelleil A."/>
            <person name="Alvarado L."/>
            <person name="Arachchi H.M."/>
            <person name="Berlin A.M."/>
            <person name="Chapman S.B."/>
            <person name="Dewar J."/>
            <person name="Goldberg J."/>
            <person name="Griggs A."/>
            <person name="Gujja S."/>
            <person name="Hansen M."/>
            <person name="Howarth C."/>
            <person name="Imamovic A."/>
            <person name="Larimer J."/>
            <person name="McCowan C."/>
            <person name="Murphy C."/>
            <person name="Neiman D."/>
            <person name="Pearson M."/>
            <person name="Priest M."/>
            <person name="Roberts A."/>
            <person name="Saif S."/>
            <person name="Shea T."/>
            <person name="Sisk P."/>
            <person name="Sykes S."/>
            <person name="Wortman J."/>
            <person name="Nusbaum C."/>
            <person name="Birren B."/>
        </authorList>
    </citation>
    <scope>NUCLEOTIDE SEQUENCE [LARGE SCALE GENOMIC DNA]</scope>
    <source>
        <strain evidence="2 3">PRA339</strain>
    </source>
</reference>
<dbReference type="VEuPathDB" id="MicrosporidiaDB:H312_01127"/>
<name>A0A059F2N7_9MICR</name>
<proteinExistence type="predicted"/>
<feature type="domain" description="ISXO2-like transposase" evidence="1">
    <location>
        <begin position="7"/>
        <end position="107"/>
    </location>
</feature>
<dbReference type="InterPro" id="IPR053164">
    <property type="entry name" value="IS1016-like_transposase"/>
</dbReference>
<accession>A0A059F2N7</accession>
<dbReference type="Proteomes" id="UP000030655">
    <property type="component" value="Unassembled WGS sequence"/>
</dbReference>
<dbReference type="Pfam" id="PF12762">
    <property type="entry name" value="DDE_Tnp_IS1595"/>
    <property type="match status" value="1"/>
</dbReference>
<reference evidence="3" key="1">
    <citation type="submission" date="2013-02" db="EMBL/GenBank/DDBJ databases">
        <authorList>
            <consortium name="The Broad Institute Genome Sequencing Platform"/>
            <person name="Cuomo C."/>
            <person name="Becnel J."/>
            <person name="Sanscrainte N."/>
            <person name="Walker B."/>
            <person name="Young S.K."/>
            <person name="Zeng Q."/>
            <person name="Gargeya S."/>
            <person name="Fitzgerald M."/>
            <person name="Haas B."/>
            <person name="Abouelleil A."/>
            <person name="Alvarado L."/>
            <person name="Arachchi H.M."/>
            <person name="Berlin A.M."/>
            <person name="Chapman S.B."/>
            <person name="Dewar J."/>
            <person name="Goldberg J."/>
            <person name="Griggs A."/>
            <person name="Gujja S."/>
            <person name="Hansen M."/>
            <person name="Howarth C."/>
            <person name="Imamovic A."/>
            <person name="Larimer J."/>
            <person name="McCowan C."/>
            <person name="Murphy C."/>
            <person name="Neiman D."/>
            <person name="Pearson M."/>
            <person name="Priest M."/>
            <person name="Roberts A."/>
            <person name="Saif S."/>
            <person name="Shea T."/>
            <person name="Sisk P."/>
            <person name="Sykes S."/>
            <person name="Wortman J."/>
            <person name="Nusbaum C."/>
            <person name="Birren B."/>
        </authorList>
    </citation>
    <scope>NUCLEOTIDE SEQUENCE [LARGE SCALE GENOMIC DNA]</scope>
    <source>
        <strain evidence="3">PRA339</strain>
    </source>
</reference>
<dbReference type="InterPro" id="IPR024445">
    <property type="entry name" value="Tnp_ISXO2-like"/>
</dbReference>
<organism evidence="2 3">
    <name type="scientific">Anncaliia algerae PRA339</name>
    <dbReference type="NCBI Taxonomy" id="1288291"/>
    <lineage>
        <taxon>Eukaryota</taxon>
        <taxon>Fungi</taxon>
        <taxon>Fungi incertae sedis</taxon>
        <taxon>Microsporidia</taxon>
        <taxon>Tubulinosematoidea</taxon>
        <taxon>Tubulinosematidae</taxon>
        <taxon>Anncaliia</taxon>
    </lineage>
</organism>